<evidence type="ECO:0000256" key="3">
    <source>
        <dbReference type="ARBA" id="ARBA00022679"/>
    </source>
</evidence>
<dbReference type="GO" id="GO:0012505">
    <property type="term" value="C:endomembrane system"/>
    <property type="evidence" value="ECO:0007669"/>
    <property type="project" value="UniProtKB-SubCell"/>
</dbReference>
<dbReference type="InterPro" id="IPR005150">
    <property type="entry name" value="Cellulose_synth"/>
</dbReference>
<evidence type="ECO:0000256" key="6">
    <source>
        <dbReference type="ARBA" id="ARBA00023136"/>
    </source>
</evidence>
<gene>
    <name evidence="8" type="ORF">LTRI10_LOCUS20833</name>
</gene>
<dbReference type="Pfam" id="PF03552">
    <property type="entry name" value="Cellulose_synt"/>
    <property type="match status" value="1"/>
</dbReference>
<evidence type="ECO:0000256" key="4">
    <source>
        <dbReference type="ARBA" id="ARBA00022692"/>
    </source>
</evidence>
<keyword evidence="2" id="KW-0328">Glycosyltransferase</keyword>
<dbReference type="GO" id="GO:0030244">
    <property type="term" value="P:cellulose biosynthetic process"/>
    <property type="evidence" value="ECO:0007669"/>
    <property type="project" value="InterPro"/>
</dbReference>
<comment type="subcellular location">
    <subcellularLocation>
        <location evidence="1">Endomembrane system</location>
    </subcellularLocation>
</comment>
<protein>
    <submittedName>
        <fullName evidence="8">Uncharacterized protein</fullName>
    </submittedName>
</protein>
<accession>A0AAV2E0M5</accession>
<keyword evidence="5 7" id="KW-1133">Transmembrane helix</keyword>
<dbReference type="Proteomes" id="UP001497516">
    <property type="component" value="Chromosome 3"/>
</dbReference>
<feature type="transmembrane region" description="Helical" evidence="7">
    <location>
        <begin position="52"/>
        <end position="71"/>
    </location>
</feature>
<keyword evidence="3" id="KW-0808">Transferase</keyword>
<keyword evidence="6 7" id="KW-0472">Membrane</keyword>
<sequence length="211" mass="23559">MGICVPYIQFLHVATTPLLSQRRHIPLHLHLSDRLPALSLFSGSFIVESLNIAFFVYLLIITFCLIGLALLETSNFGSSLARALTWCRACSRWLRALKSPLLRLLKEPEMTTTTSTRSGAIPGEVDFSHDSTHCDCHNEYHSHGLGTHKDCIQHGAAVEQIGGWRVFQLLGFGSLVPLRQRLDGEEKEDSDDRVCVVRLDSNHALSSLDCY</sequence>
<evidence type="ECO:0000256" key="2">
    <source>
        <dbReference type="ARBA" id="ARBA00022676"/>
    </source>
</evidence>
<name>A0AAV2E0M5_9ROSI</name>
<evidence type="ECO:0000256" key="5">
    <source>
        <dbReference type="ARBA" id="ARBA00022989"/>
    </source>
</evidence>
<evidence type="ECO:0000256" key="1">
    <source>
        <dbReference type="ARBA" id="ARBA00004308"/>
    </source>
</evidence>
<proteinExistence type="predicted"/>
<evidence type="ECO:0000313" key="8">
    <source>
        <dbReference type="EMBL" id="CAL1379304.1"/>
    </source>
</evidence>
<evidence type="ECO:0000313" key="9">
    <source>
        <dbReference type="Proteomes" id="UP001497516"/>
    </source>
</evidence>
<dbReference type="EMBL" id="OZ034816">
    <property type="protein sequence ID" value="CAL1379304.1"/>
    <property type="molecule type" value="Genomic_DNA"/>
</dbReference>
<keyword evidence="4 7" id="KW-0812">Transmembrane</keyword>
<dbReference type="GO" id="GO:0016760">
    <property type="term" value="F:cellulose synthase (UDP-forming) activity"/>
    <property type="evidence" value="ECO:0007669"/>
    <property type="project" value="InterPro"/>
</dbReference>
<evidence type="ECO:0000256" key="7">
    <source>
        <dbReference type="SAM" id="Phobius"/>
    </source>
</evidence>
<keyword evidence="9" id="KW-1185">Reference proteome</keyword>
<reference evidence="8 9" key="1">
    <citation type="submission" date="2024-04" db="EMBL/GenBank/DDBJ databases">
        <authorList>
            <person name="Fracassetti M."/>
        </authorList>
    </citation>
    <scope>NUCLEOTIDE SEQUENCE [LARGE SCALE GENOMIC DNA]</scope>
</reference>
<organism evidence="8 9">
    <name type="scientific">Linum trigynum</name>
    <dbReference type="NCBI Taxonomy" id="586398"/>
    <lineage>
        <taxon>Eukaryota</taxon>
        <taxon>Viridiplantae</taxon>
        <taxon>Streptophyta</taxon>
        <taxon>Embryophyta</taxon>
        <taxon>Tracheophyta</taxon>
        <taxon>Spermatophyta</taxon>
        <taxon>Magnoliopsida</taxon>
        <taxon>eudicotyledons</taxon>
        <taxon>Gunneridae</taxon>
        <taxon>Pentapetalae</taxon>
        <taxon>rosids</taxon>
        <taxon>fabids</taxon>
        <taxon>Malpighiales</taxon>
        <taxon>Linaceae</taxon>
        <taxon>Linum</taxon>
    </lineage>
</organism>
<dbReference type="AlphaFoldDB" id="A0AAV2E0M5"/>
<dbReference type="GO" id="GO:0016020">
    <property type="term" value="C:membrane"/>
    <property type="evidence" value="ECO:0007669"/>
    <property type="project" value="InterPro"/>
</dbReference>